<dbReference type="AlphaFoldDB" id="A0A2U1QEH3"/>
<dbReference type="SUPFAM" id="SSF47699">
    <property type="entry name" value="Bifunctional inhibitor/lipid-transfer protein/seed storage 2S albumin"/>
    <property type="match status" value="1"/>
</dbReference>
<dbReference type="Pfam" id="PF00234">
    <property type="entry name" value="Tryp_alpha_amyl"/>
    <property type="match status" value="1"/>
</dbReference>
<dbReference type="InterPro" id="IPR033872">
    <property type="entry name" value="nsLTP2"/>
</dbReference>
<dbReference type="InterPro" id="IPR036312">
    <property type="entry name" value="Bifun_inhib/LTP/seed_sf"/>
</dbReference>
<evidence type="ECO:0000256" key="2">
    <source>
        <dbReference type="ARBA" id="ARBA00023121"/>
    </source>
</evidence>
<reference evidence="5 6" key="1">
    <citation type="journal article" date="2018" name="Mol. Plant">
        <title>The genome of Artemisia annua provides insight into the evolution of Asteraceae family and artemisinin biosynthesis.</title>
        <authorList>
            <person name="Shen Q."/>
            <person name="Zhang L."/>
            <person name="Liao Z."/>
            <person name="Wang S."/>
            <person name="Yan T."/>
            <person name="Shi P."/>
            <person name="Liu M."/>
            <person name="Fu X."/>
            <person name="Pan Q."/>
            <person name="Wang Y."/>
            <person name="Lv Z."/>
            <person name="Lu X."/>
            <person name="Zhang F."/>
            <person name="Jiang W."/>
            <person name="Ma Y."/>
            <person name="Chen M."/>
            <person name="Hao X."/>
            <person name="Li L."/>
            <person name="Tang Y."/>
            <person name="Lv G."/>
            <person name="Zhou Y."/>
            <person name="Sun X."/>
            <person name="Brodelius P.E."/>
            <person name="Rose J.K.C."/>
            <person name="Tang K."/>
        </authorList>
    </citation>
    <scope>NUCLEOTIDE SEQUENCE [LARGE SCALE GENOMIC DNA]</scope>
    <source>
        <strain evidence="6">cv. Huhao1</strain>
        <tissue evidence="5">Leaf</tissue>
    </source>
</reference>
<keyword evidence="3" id="KW-0732">Signal</keyword>
<protein>
    <recommendedName>
        <fullName evidence="4">Bifunctional inhibitor/plant lipid transfer protein/seed storage helical domain-containing protein</fullName>
    </recommendedName>
</protein>
<evidence type="ECO:0000313" key="6">
    <source>
        <dbReference type="Proteomes" id="UP000245207"/>
    </source>
</evidence>
<organism evidence="5 6">
    <name type="scientific">Artemisia annua</name>
    <name type="common">Sweet wormwood</name>
    <dbReference type="NCBI Taxonomy" id="35608"/>
    <lineage>
        <taxon>Eukaryota</taxon>
        <taxon>Viridiplantae</taxon>
        <taxon>Streptophyta</taxon>
        <taxon>Embryophyta</taxon>
        <taxon>Tracheophyta</taxon>
        <taxon>Spermatophyta</taxon>
        <taxon>Magnoliopsida</taxon>
        <taxon>eudicotyledons</taxon>
        <taxon>Gunneridae</taxon>
        <taxon>Pentapetalae</taxon>
        <taxon>asterids</taxon>
        <taxon>campanulids</taxon>
        <taxon>Asterales</taxon>
        <taxon>Asteraceae</taxon>
        <taxon>Asteroideae</taxon>
        <taxon>Anthemideae</taxon>
        <taxon>Artemisiinae</taxon>
        <taxon>Artemisia</taxon>
    </lineage>
</organism>
<feature type="signal peptide" evidence="3">
    <location>
        <begin position="1"/>
        <end position="25"/>
    </location>
</feature>
<evidence type="ECO:0000256" key="3">
    <source>
        <dbReference type="SAM" id="SignalP"/>
    </source>
</evidence>
<dbReference type="Gene3D" id="1.10.110.10">
    <property type="entry name" value="Plant lipid-transfer and hydrophobic proteins"/>
    <property type="match status" value="1"/>
</dbReference>
<keyword evidence="6" id="KW-1185">Reference proteome</keyword>
<keyword evidence="1" id="KW-0813">Transport</keyword>
<dbReference type="GO" id="GO:0006869">
    <property type="term" value="P:lipid transport"/>
    <property type="evidence" value="ECO:0007669"/>
    <property type="project" value="InterPro"/>
</dbReference>
<feature type="chain" id="PRO_5015527298" description="Bifunctional inhibitor/plant lipid transfer protein/seed storage helical domain-containing protein" evidence="3">
    <location>
        <begin position="26"/>
        <end position="117"/>
    </location>
</feature>
<keyword evidence="2" id="KW-0446">Lipid-binding</keyword>
<feature type="domain" description="Bifunctional inhibitor/plant lipid transfer protein/seed storage helical" evidence="4">
    <location>
        <begin position="30"/>
        <end position="100"/>
    </location>
</feature>
<dbReference type="EMBL" id="PKPP01000183">
    <property type="protein sequence ID" value="PWA96353.1"/>
    <property type="molecule type" value="Genomic_DNA"/>
</dbReference>
<sequence>MSYASFILVMVLSTILMVEVQVSVADSCNVMNIMACVPSMIGIAQPPSRDSPCCSSLHAESETCLCSYLKNPEYGQYLKMPGAARVADACRISFPNPDTCLSFMFINFQDRIINTQD</sequence>
<proteinExistence type="predicted"/>
<evidence type="ECO:0000313" key="5">
    <source>
        <dbReference type="EMBL" id="PWA96353.1"/>
    </source>
</evidence>
<dbReference type="PANTHER" id="PTHR33214">
    <property type="entry name" value="BIFUNCTIONAL INHIBITOR/LIPID-TRANSFER PROTEIN/SEED STORAGE 2S ALBUMIN SUPERFAMILY PROTEIN"/>
    <property type="match status" value="1"/>
</dbReference>
<dbReference type="OrthoDB" id="665742at2759"/>
<comment type="caution">
    <text evidence="5">The sequence shown here is derived from an EMBL/GenBank/DDBJ whole genome shotgun (WGS) entry which is preliminary data.</text>
</comment>
<dbReference type="PANTHER" id="PTHR33214:SF69">
    <property type="entry name" value="BIFUNCTIONAL INHIBITOR_LIPID-TRANSFER PROTEIN_SEED STORAGE 2S ALBUMIN SUPERFAMILY PROTEIN"/>
    <property type="match status" value="1"/>
</dbReference>
<name>A0A2U1QEH3_ARTAN</name>
<evidence type="ECO:0000259" key="4">
    <source>
        <dbReference type="Pfam" id="PF00234"/>
    </source>
</evidence>
<dbReference type="Proteomes" id="UP000245207">
    <property type="component" value="Unassembled WGS sequence"/>
</dbReference>
<dbReference type="InterPro" id="IPR016140">
    <property type="entry name" value="Bifunc_inhib/LTP/seed_store"/>
</dbReference>
<evidence type="ECO:0000256" key="1">
    <source>
        <dbReference type="ARBA" id="ARBA00022448"/>
    </source>
</evidence>
<accession>A0A2U1QEH3</accession>
<dbReference type="GO" id="GO:0008289">
    <property type="term" value="F:lipid binding"/>
    <property type="evidence" value="ECO:0007669"/>
    <property type="project" value="UniProtKB-KW"/>
</dbReference>
<gene>
    <name evidence="5" type="ORF">CTI12_AA039430</name>
</gene>
<dbReference type="STRING" id="35608.A0A2U1QEH3"/>